<dbReference type="EMBL" id="JYIZ01000028">
    <property type="protein sequence ID" value="KJL44931.1"/>
    <property type="molecule type" value="Genomic_DNA"/>
</dbReference>
<name>A0A0M2HKL1_9MICO</name>
<keyword evidence="2" id="KW-1185">Reference proteome</keyword>
<gene>
    <name evidence="1" type="ORF">RS81_00399</name>
</gene>
<evidence type="ECO:0000313" key="2">
    <source>
        <dbReference type="Proteomes" id="UP000033956"/>
    </source>
</evidence>
<dbReference type="Proteomes" id="UP000033956">
    <property type="component" value="Unassembled WGS sequence"/>
</dbReference>
<dbReference type="AlphaFoldDB" id="A0A0M2HKL1"/>
<proteinExistence type="predicted"/>
<accession>A0A0M2HKL1</accession>
<protein>
    <submittedName>
        <fullName evidence="1">Uncharacterized protein</fullName>
    </submittedName>
</protein>
<dbReference type="STRING" id="92835.RS81_00399"/>
<evidence type="ECO:0000313" key="1">
    <source>
        <dbReference type="EMBL" id="KJL44931.1"/>
    </source>
</evidence>
<sequence length="101" mass="11012">MSVGADQARSFSWIKNMTENGAWGTGGAGRVGPPTRAEFAGFAKLLGVTPDQVGRMVVMDFYGVETLGEYSPRVHRLAPLLDQLSEDDADLLERTARRLTQ</sequence>
<comment type="caution">
    <text evidence="1">The sequence shown here is derived from an EMBL/GenBank/DDBJ whole genome shotgun (WGS) entry which is preliminary data.</text>
</comment>
<reference evidence="1 2" key="1">
    <citation type="submission" date="2015-02" db="EMBL/GenBank/DDBJ databases">
        <title>Draft genome sequences of ten Microbacterium spp. with emphasis on heavy metal contaminated environments.</title>
        <authorList>
            <person name="Corretto E."/>
        </authorList>
    </citation>
    <scope>NUCLEOTIDE SEQUENCE [LARGE SCALE GENOMIC DNA]</scope>
    <source>
        <strain evidence="1 2">DSM 12510</strain>
    </source>
</reference>
<dbReference type="PATRIC" id="fig|92835.4.peg.412"/>
<organism evidence="1 2">
    <name type="scientific">Microbacterium terrae</name>
    <dbReference type="NCBI Taxonomy" id="69369"/>
    <lineage>
        <taxon>Bacteria</taxon>
        <taxon>Bacillati</taxon>
        <taxon>Actinomycetota</taxon>
        <taxon>Actinomycetes</taxon>
        <taxon>Micrococcales</taxon>
        <taxon>Microbacteriaceae</taxon>
        <taxon>Microbacterium</taxon>
    </lineage>
</organism>